<feature type="transmembrane region" description="Helical" evidence="10">
    <location>
        <begin position="347"/>
        <end position="363"/>
    </location>
</feature>
<name>A0ABP5NZT8_9MICC</name>
<evidence type="ECO:0000256" key="8">
    <source>
        <dbReference type="ARBA" id="ARBA00023136"/>
    </source>
</evidence>
<evidence type="ECO:0000256" key="3">
    <source>
        <dbReference type="ARBA" id="ARBA00022448"/>
    </source>
</evidence>
<proteinExistence type="inferred from homology"/>
<evidence type="ECO:0000256" key="10">
    <source>
        <dbReference type="SAM" id="Phobius"/>
    </source>
</evidence>
<comment type="subcellular location">
    <subcellularLocation>
        <location evidence="1">Cell membrane</location>
        <topology evidence="1">Multi-pass membrane protein</topology>
    </subcellularLocation>
</comment>
<evidence type="ECO:0000313" key="13">
    <source>
        <dbReference type="Proteomes" id="UP001500432"/>
    </source>
</evidence>
<dbReference type="Gene3D" id="1.20.1250.20">
    <property type="entry name" value="MFS general substrate transporter like domains"/>
    <property type="match status" value="2"/>
</dbReference>
<protein>
    <submittedName>
        <fullName evidence="12">MFS transporter</fullName>
    </submittedName>
</protein>
<dbReference type="PANTHER" id="PTHR23535:SF2">
    <property type="entry name" value="SUGAR EFFLUX TRANSPORTER A-RELATED"/>
    <property type="match status" value="1"/>
</dbReference>
<keyword evidence="6 10" id="KW-0812">Transmembrane</keyword>
<dbReference type="PANTHER" id="PTHR23535">
    <property type="entry name" value="SUGAR EFFLUX TRANSPORTER A-RELATED"/>
    <property type="match status" value="1"/>
</dbReference>
<feature type="transmembrane region" description="Helical" evidence="10">
    <location>
        <begin position="306"/>
        <end position="327"/>
    </location>
</feature>
<dbReference type="InterPro" id="IPR011701">
    <property type="entry name" value="MFS"/>
</dbReference>
<feature type="transmembrane region" description="Helical" evidence="10">
    <location>
        <begin position="159"/>
        <end position="177"/>
    </location>
</feature>
<dbReference type="EMBL" id="BAAAQW010000015">
    <property type="protein sequence ID" value="GAA2203613.1"/>
    <property type="molecule type" value="Genomic_DNA"/>
</dbReference>
<dbReference type="SUPFAM" id="SSF103473">
    <property type="entry name" value="MFS general substrate transporter"/>
    <property type="match status" value="1"/>
</dbReference>
<feature type="domain" description="Major facilitator superfamily (MFS) profile" evidence="11">
    <location>
        <begin position="5"/>
        <end position="392"/>
    </location>
</feature>
<feature type="transmembrane region" description="Helical" evidence="10">
    <location>
        <begin position="248"/>
        <end position="269"/>
    </location>
</feature>
<feature type="transmembrane region" description="Helical" evidence="10">
    <location>
        <begin position="44"/>
        <end position="62"/>
    </location>
</feature>
<evidence type="ECO:0000313" key="12">
    <source>
        <dbReference type="EMBL" id="GAA2203613.1"/>
    </source>
</evidence>
<keyword evidence="8 10" id="KW-0472">Membrane</keyword>
<dbReference type="Proteomes" id="UP001500432">
    <property type="component" value="Unassembled WGS sequence"/>
</dbReference>
<feature type="transmembrane region" description="Helical" evidence="10">
    <location>
        <begin position="74"/>
        <end position="91"/>
    </location>
</feature>
<dbReference type="PROSITE" id="PS50850">
    <property type="entry name" value="MFS"/>
    <property type="match status" value="1"/>
</dbReference>
<feature type="compositionally biased region" description="Low complexity" evidence="9">
    <location>
        <begin position="185"/>
        <end position="209"/>
    </location>
</feature>
<comment type="similarity">
    <text evidence="2">Belongs to the major facilitator superfamily. Set transporter family.</text>
</comment>
<evidence type="ECO:0000256" key="2">
    <source>
        <dbReference type="ARBA" id="ARBA00006523"/>
    </source>
</evidence>
<comment type="caution">
    <text evidence="12">The sequence shown here is derived from an EMBL/GenBank/DDBJ whole genome shotgun (WGS) entry which is preliminary data.</text>
</comment>
<sequence length="410" mass="40635">MPGLTRLLTPAAALLWGLQFAFLTPALALVLSGQFGASDAEVGLALAVYNASGFVAALVLPAHADRRRDYLTPMLWCSALTFVLAGVLAFATSLPLAVVALAVVGGPAGVGVSLLFAHLRAHGATTGEVMNTRALVSFAWVAGPPLAMLLIGWWGLQSVVAAVGVVAVASGLTTAALRRRADGRPSAGTGTPGTGSAASASAQTPSSGPASRTTVVLVVAAFVALQATNAAAVAVMALFTAGSLGLDVLWAGIALGVSAGLEVPALVLLGRLSRRFSSLPLIGSGCIAGAAYYLAVPFVGGPVLLIAAQVLNAWFFAVVAGVGLTYFQEVIPRPGIASGLFTNTRRVGAIISGGIIAAGSALAPGYGGVFGVCAALTAAALVAVLAAAVAGRRRRAVPDPSGGLPASASR</sequence>
<keyword evidence="4" id="KW-1003">Cell membrane</keyword>
<dbReference type="RefSeq" id="WP_344301299.1">
    <property type="nucleotide sequence ID" value="NZ_BAAAQW010000015.1"/>
</dbReference>
<feature type="transmembrane region" description="Helical" evidence="10">
    <location>
        <begin position="131"/>
        <end position="153"/>
    </location>
</feature>
<dbReference type="InterPro" id="IPR036259">
    <property type="entry name" value="MFS_trans_sf"/>
</dbReference>
<feature type="region of interest" description="Disordered" evidence="9">
    <location>
        <begin position="180"/>
        <end position="209"/>
    </location>
</feature>
<dbReference type="InterPro" id="IPR020846">
    <property type="entry name" value="MFS_dom"/>
</dbReference>
<keyword evidence="13" id="KW-1185">Reference proteome</keyword>
<evidence type="ECO:0000256" key="4">
    <source>
        <dbReference type="ARBA" id="ARBA00022475"/>
    </source>
</evidence>
<evidence type="ECO:0000259" key="11">
    <source>
        <dbReference type="PROSITE" id="PS50850"/>
    </source>
</evidence>
<feature type="transmembrane region" description="Helical" evidence="10">
    <location>
        <begin position="369"/>
        <end position="390"/>
    </location>
</feature>
<evidence type="ECO:0000256" key="6">
    <source>
        <dbReference type="ARBA" id="ARBA00022692"/>
    </source>
</evidence>
<evidence type="ECO:0000256" key="5">
    <source>
        <dbReference type="ARBA" id="ARBA00022597"/>
    </source>
</evidence>
<dbReference type="Pfam" id="PF07690">
    <property type="entry name" value="MFS_1"/>
    <property type="match status" value="1"/>
</dbReference>
<keyword evidence="3" id="KW-0813">Transport</keyword>
<accession>A0ABP5NZT8</accession>
<evidence type="ECO:0000256" key="1">
    <source>
        <dbReference type="ARBA" id="ARBA00004651"/>
    </source>
</evidence>
<feature type="transmembrane region" description="Helical" evidence="10">
    <location>
        <begin position="215"/>
        <end position="242"/>
    </location>
</feature>
<organism evidence="12 13">
    <name type="scientific">Sinomonas flava</name>
    <dbReference type="NCBI Taxonomy" id="496857"/>
    <lineage>
        <taxon>Bacteria</taxon>
        <taxon>Bacillati</taxon>
        <taxon>Actinomycetota</taxon>
        <taxon>Actinomycetes</taxon>
        <taxon>Micrococcales</taxon>
        <taxon>Micrococcaceae</taxon>
        <taxon>Sinomonas</taxon>
    </lineage>
</organism>
<keyword evidence="5" id="KW-0762">Sugar transport</keyword>
<feature type="transmembrane region" description="Helical" evidence="10">
    <location>
        <begin position="281"/>
        <end position="300"/>
    </location>
</feature>
<feature type="transmembrane region" description="Helical" evidence="10">
    <location>
        <begin position="97"/>
        <end position="119"/>
    </location>
</feature>
<keyword evidence="7 10" id="KW-1133">Transmembrane helix</keyword>
<evidence type="ECO:0000256" key="9">
    <source>
        <dbReference type="SAM" id="MobiDB-lite"/>
    </source>
</evidence>
<gene>
    <name evidence="12" type="ORF">GCM10009849_36700</name>
</gene>
<evidence type="ECO:0000256" key="7">
    <source>
        <dbReference type="ARBA" id="ARBA00022989"/>
    </source>
</evidence>
<reference evidence="13" key="1">
    <citation type="journal article" date="2019" name="Int. J. Syst. Evol. Microbiol.">
        <title>The Global Catalogue of Microorganisms (GCM) 10K type strain sequencing project: providing services to taxonomists for standard genome sequencing and annotation.</title>
        <authorList>
            <consortium name="The Broad Institute Genomics Platform"/>
            <consortium name="The Broad Institute Genome Sequencing Center for Infectious Disease"/>
            <person name="Wu L."/>
            <person name="Ma J."/>
        </authorList>
    </citation>
    <scope>NUCLEOTIDE SEQUENCE [LARGE SCALE GENOMIC DNA]</scope>
    <source>
        <strain evidence="13">JCM 16034</strain>
    </source>
</reference>